<keyword evidence="2" id="KW-0067">ATP-binding</keyword>
<dbReference type="SUPFAM" id="SSF55874">
    <property type="entry name" value="ATPase domain of HSP90 chaperone/DNA topoisomerase II/histidine kinase"/>
    <property type="match status" value="1"/>
</dbReference>
<evidence type="ECO:0000259" key="1">
    <source>
        <dbReference type="Pfam" id="PF13581"/>
    </source>
</evidence>
<sequence>MTNGRAGTIVHSADGLRSQTIVDRLAATPLLCTEGGGLVALFDDAAAGSLGAILDGSVVAAIDLGCARPLVGLRSCRADLLVRVATATLLHHDVAGPISQALCRRQPRLAVHQAELCTALQEAVGNAVLHGNLEVGSGLRAKAADLGAFADLMARRGADPVHASRPVTIIARWRGESLILSVEDEGPGFHAASTNPAASVTAPSGRGLAEIRAACRRLSHSRGGRRVTMRFSP</sequence>
<dbReference type="OrthoDB" id="7359845at2"/>
<feature type="domain" description="Histidine kinase/HSP90-like ATPase" evidence="1">
    <location>
        <begin position="113"/>
        <end position="231"/>
    </location>
</feature>
<gene>
    <name evidence="2" type="ORF">CU669_13550</name>
</gene>
<dbReference type="AlphaFoldDB" id="A0A364NWL5"/>
<proteinExistence type="predicted"/>
<accession>A0A364NWL5</accession>
<organism evidence="2 3">
    <name type="scientific">Paramagnetospirillum kuznetsovii</name>
    <dbReference type="NCBI Taxonomy" id="2053833"/>
    <lineage>
        <taxon>Bacteria</taxon>
        <taxon>Pseudomonadati</taxon>
        <taxon>Pseudomonadota</taxon>
        <taxon>Alphaproteobacteria</taxon>
        <taxon>Rhodospirillales</taxon>
        <taxon>Magnetospirillaceae</taxon>
        <taxon>Paramagnetospirillum</taxon>
    </lineage>
</organism>
<comment type="caution">
    <text evidence="2">The sequence shown here is derived from an EMBL/GenBank/DDBJ whole genome shotgun (WGS) entry which is preliminary data.</text>
</comment>
<dbReference type="InterPro" id="IPR003594">
    <property type="entry name" value="HATPase_dom"/>
</dbReference>
<keyword evidence="2" id="KW-0547">Nucleotide-binding</keyword>
<dbReference type="InterPro" id="IPR036890">
    <property type="entry name" value="HATPase_C_sf"/>
</dbReference>
<dbReference type="Proteomes" id="UP000251075">
    <property type="component" value="Unassembled WGS sequence"/>
</dbReference>
<protein>
    <submittedName>
        <fullName evidence="2">ATP-binding protein</fullName>
    </submittedName>
</protein>
<dbReference type="Pfam" id="PF13581">
    <property type="entry name" value="HATPase_c_2"/>
    <property type="match status" value="1"/>
</dbReference>
<dbReference type="CDD" id="cd16936">
    <property type="entry name" value="HATPase_RsbW-like"/>
    <property type="match status" value="1"/>
</dbReference>
<name>A0A364NWL5_9PROT</name>
<dbReference type="Gene3D" id="3.30.565.10">
    <property type="entry name" value="Histidine kinase-like ATPase, C-terminal domain"/>
    <property type="match status" value="1"/>
</dbReference>
<evidence type="ECO:0000313" key="3">
    <source>
        <dbReference type="Proteomes" id="UP000251075"/>
    </source>
</evidence>
<evidence type="ECO:0000313" key="2">
    <source>
        <dbReference type="EMBL" id="RAU21446.1"/>
    </source>
</evidence>
<reference evidence="2 3" key="1">
    <citation type="submission" date="2017-11" db="EMBL/GenBank/DDBJ databases">
        <title>Draft genome sequence of magnetotactic bacterium Magnetospirillum kuznetsovii LBB-42.</title>
        <authorList>
            <person name="Grouzdev D.S."/>
            <person name="Rysina M.S."/>
            <person name="Baslerov R.V."/>
            <person name="Koziaeva V."/>
        </authorList>
    </citation>
    <scope>NUCLEOTIDE SEQUENCE [LARGE SCALE GENOMIC DNA]</scope>
    <source>
        <strain evidence="2 3">LBB-42</strain>
    </source>
</reference>
<dbReference type="GO" id="GO:0005524">
    <property type="term" value="F:ATP binding"/>
    <property type="evidence" value="ECO:0007669"/>
    <property type="project" value="UniProtKB-KW"/>
</dbReference>
<keyword evidence="3" id="KW-1185">Reference proteome</keyword>
<dbReference type="EMBL" id="PGTO01000010">
    <property type="protein sequence ID" value="RAU21446.1"/>
    <property type="molecule type" value="Genomic_DNA"/>
</dbReference>